<name>A0ABQ7DIC2_BRACR</name>
<sequence>MFIYVPMTQGCKRLKERGWLPARAAAAVRPARLGSARLGSARLGLGSWVLGLGGGPPAQ</sequence>
<proteinExistence type="predicted"/>
<gene>
    <name evidence="1" type="ORF">DY000_02032977</name>
</gene>
<organism evidence="1 2">
    <name type="scientific">Brassica cretica</name>
    <name type="common">Mustard</name>
    <dbReference type="NCBI Taxonomy" id="69181"/>
    <lineage>
        <taxon>Eukaryota</taxon>
        <taxon>Viridiplantae</taxon>
        <taxon>Streptophyta</taxon>
        <taxon>Embryophyta</taxon>
        <taxon>Tracheophyta</taxon>
        <taxon>Spermatophyta</taxon>
        <taxon>Magnoliopsida</taxon>
        <taxon>eudicotyledons</taxon>
        <taxon>Gunneridae</taxon>
        <taxon>Pentapetalae</taxon>
        <taxon>rosids</taxon>
        <taxon>malvids</taxon>
        <taxon>Brassicales</taxon>
        <taxon>Brassicaceae</taxon>
        <taxon>Brassiceae</taxon>
        <taxon>Brassica</taxon>
    </lineage>
</organism>
<evidence type="ECO:0000313" key="1">
    <source>
        <dbReference type="EMBL" id="KAF3577838.1"/>
    </source>
</evidence>
<dbReference type="EMBL" id="QGKV02000649">
    <property type="protein sequence ID" value="KAF3577838.1"/>
    <property type="molecule type" value="Genomic_DNA"/>
</dbReference>
<dbReference type="Proteomes" id="UP000266723">
    <property type="component" value="Unassembled WGS sequence"/>
</dbReference>
<reference evidence="1 2" key="1">
    <citation type="journal article" date="2020" name="BMC Genomics">
        <title>Intraspecific diversification of the crop wild relative Brassica cretica Lam. using demographic model selection.</title>
        <authorList>
            <person name="Kioukis A."/>
            <person name="Michalopoulou V.A."/>
            <person name="Briers L."/>
            <person name="Pirintsos S."/>
            <person name="Studholme D.J."/>
            <person name="Pavlidis P."/>
            <person name="Sarris P.F."/>
        </authorList>
    </citation>
    <scope>NUCLEOTIDE SEQUENCE [LARGE SCALE GENOMIC DNA]</scope>
    <source>
        <strain evidence="2">cv. PFS-1207/04</strain>
    </source>
</reference>
<protein>
    <submittedName>
        <fullName evidence="1">Uncharacterized protein</fullName>
    </submittedName>
</protein>
<keyword evidence="2" id="KW-1185">Reference proteome</keyword>
<accession>A0ABQ7DIC2</accession>
<evidence type="ECO:0000313" key="2">
    <source>
        <dbReference type="Proteomes" id="UP000266723"/>
    </source>
</evidence>
<comment type="caution">
    <text evidence="1">The sequence shown here is derived from an EMBL/GenBank/DDBJ whole genome shotgun (WGS) entry which is preliminary data.</text>
</comment>